<keyword evidence="1" id="KW-0255">Endonuclease</keyword>
<dbReference type="EMBL" id="MF448562">
    <property type="protein sequence ID" value="ASZ71473.1"/>
    <property type="molecule type" value="Genomic_DNA"/>
</dbReference>
<dbReference type="GO" id="GO:0004519">
    <property type="term" value="F:endonuclease activity"/>
    <property type="evidence" value="ECO:0007669"/>
    <property type="project" value="UniProtKB-KW"/>
</dbReference>
<name>A0A343JPQ0_9CAUD</name>
<evidence type="ECO:0000313" key="2">
    <source>
        <dbReference type="Proteomes" id="UP000256510"/>
    </source>
</evidence>
<dbReference type="Proteomes" id="UP000256510">
    <property type="component" value="Segment"/>
</dbReference>
<evidence type="ECO:0000313" key="1">
    <source>
        <dbReference type="EMBL" id="ASZ71473.1"/>
    </source>
</evidence>
<organism evidence="1 2">
    <name type="scientific">Lactococcus phage 56301</name>
    <dbReference type="NCBI Taxonomy" id="2029666"/>
    <lineage>
        <taxon>Viruses</taxon>
        <taxon>Duplodnaviria</taxon>
        <taxon>Heunggongvirae</taxon>
        <taxon>Uroviricota</taxon>
        <taxon>Caudoviricetes</taxon>
        <taxon>Skunavirus</taxon>
        <taxon>Skunavirus sv56301</taxon>
    </lineage>
</organism>
<protein>
    <submittedName>
        <fullName evidence="1">Putative HNH endonuclease</fullName>
    </submittedName>
</protein>
<keyword evidence="1" id="KW-0378">Hydrolase</keyword>
<accession>A0A343JPQ0</accession>
<keyword evidence="2" id="KW-1185">Reference proteome</keyword>
<sequence length="81" mass="9796">MTTINIKFDEEQLEEEPKRYIRMYLEANETDDESKKEKIYFGYVYNTLSKVYSSQFDLSSESDFKKALELKNQGWEYEVIK</sequence>
<proteinExistence type="predicted"/>
<keyword evidence="1" id="KW-0540">Nuclease</keyword>
<gene>
    <name evidence="1" type="ORF">56301_42</name>
</gene>
<reference evidence="1 2" key="1">
    <citation type="submission" date="2017-07" db="EMBL/GenBank/DDBJ databases">
        <title>Comparative genome analysis of lactococcal phages belonging to the virulent 936 group.</title>
        <authorList>
            <person name="Oliveira J."/>
        </authorList>
    </citation>
    <scope>NUCLEOTIDE SEQUENCE [LARGE SCALE GENOMIC DNA]</scope>
</reference>